<comment type="caution">
    <text evidence="2">The sequence shown here is derived from an EMBL/GenBank/DDBJ whole genome shotgun (WGS) entry which is preliminary data.</text>
</comment>
<name>A0A7K1STV7_9SPHI</name>
<keyword evidence="1" id="KW-0472">Membrane</keyword>
<evidence type="ECO:0000256" key="1">
    <source>
        <dbReference type="SAM" id="Phobius"/>
    </source>
</evidence>
<organism evidence="2 3">
    <name type="scientific">Mucilaginibacter arboris</name>
    <dbReference type="NCBI Taxonomy" id="2682090"/>
    <lineage>
        <taxon>Bacteria</taxon>
        <taxon>Pseudomonadati</taxon>
        <taxon>Bacteroidota</taxon>
        <taxon>Sphingobacteriia</taxon>
        <taxon>Sphingobacteriales</taxon>
        <taxon>Sphingobacteriaceae</taxon>
        <taxon>Mucilaginibacter</taxon>
    </lineage>
</organism>
<dbReference type="Proteomes" id="UP000462014">
    <property type="component" value="Unassembled WGS sequence"/>
</dbReference>
<dbReference type="InterPro" id="IPR012861">
    <property type="entry name" value="DUF1634"/>
</dbReference>
<feature type="transmembrane region" description="Helical" evidence="1">
    <location>
        <begin position="20"/>
        <end position="41"/>
    </location>
</feature>
<keyword evidence="3" id="KW-1185">Reference proteome</keyword>
<evidence type="ECO:0000313" key="2">
    <source>
        <dbReference type="EMBL" id="MVN20762.1"/>
    </source>
</evidence>
<dbReference type="EMBL" id="WPIK01000003">
    <property type="protein sequence ID" value="MVN20762.1"/>
    <property type="molecule type" value="Genomic_DNA"/>
</dbReference>
<proteinExistence type="predicted"/>
<protein>
    <submittedName>
        <fullName evidence="2">DUF1634 domain-containing protein</fullName>
    </submittedName>
</protein>
<feature type="transmembrane region" description="Helical" evidence="1">
    <location>
        <begin position="81"/>
        <end position="101"/>
    </location>
</feature>
<accession>A0A7K1STV7</accession>
<dbReference type="Pfam" id="PF07843">
    <property type="entry name" value="DUF1634"/>
    <property type="match status" value="1"/>
</dbReference>
<keyword evidence="1" id="KW-1133">Transmembrane helix</keyword>
<sequence length="130" mass="14305">MSREKKVFKESDVQFYIGSLLRWGVILAMSVVFIGGIIYVYRHGQEKPAYHTFNGEPGFLKTISGILQGVAAIKGRAIIQLGILLLIATPIARILLSIVSFVLEKDYLYVVITLIVFGIILFSMLSGIGG</sequence>
<evidence type="ECO:0000313" key="3">
    <source>
        <dbReference type="Proteomes" id="UP000462014"/>
    </source>
</evidence>
<dbReference type="AlphaFoldDB" id="A0A7K1STV7"/>
<keyword evidence="1" id="KW-0812">Transmembrane</keyword>
<feature type="transmembrane region" description="Helical" evidence="1">
    <location>
        <begin position="107"/>
        <end position="128"/>
    </location>
</feature>
<gene>
    <name evidence="2" type="ORF">GO621_04350</name>
</gene>
<reference evidence="2 3" key="1">
    <citation type="submission" date="2019-12" db="EMBL/GenBank/DDBJ databases">
        <title>Mucilaginibacter sp. HMF7410 genome sequencing and assembly.</title>
        <authorList>
            <person name="Kang H."/>
            <person name="Cha I."/>
            <person name="Kim H."/>
            <person name="Joh K."/>
        </authorList>
    </citation>
    <scope>NUCLEOTIDE SEQUENCE [LARGE SCALE GENOMIC DNA]</scope>
    <source>
        <strain evidence="2 3">HMF7410</strain>
    </source>
</reference>
<dbReference type="RefSeq" id="WP_157564533.1">
    <property type="nucleotide sequence ID" value="NZ_WPIK01000003.1"/>
</dbReference>